<reference evidence="3" key="2">
    <citation type="submission" date="2023-05" db="EMBL/GenBank/DDBJ databases">
        <authorList>
            <consortium name="Lawrence Berkeley National Laboratory"/>
            <person name="Steindorff A."/>
            <person name="Hensen N."/>
            <person name="Bonometti L."/>
            <person name="Westerberg I."/>
            <person name="Brannstrom I.O."/>
            <person name="Guillou S."/>
            <person name="Cros-Aarteil S."/>
            <person name="Calhoun S."/>
            <person name="Haridas S."/>
            <person name="Kuo A."/>
            <person name="Mondo S."/>
            <person name="Pangilinan J."/>
            <person name="Riley R."/>
            <person name="Labutti K."/>
            <person name="Andreopoulos B."/>
            <person name="Lipzen A."/>
            <person name="Chen C."/>
            <person name="Yanf M."/>
            <person name="Daum C."/>
            <person name="Ng V."/>
            <person name="Clum A."/>
            <person name="Ohm R."/>
            <person name="Martin F."/>
            <person name="Silar P."/>
            <person name="Natvig D."/>
            <person name="Lalanne C."/>
            <person name="Gautier V."/>
            <person name="Ament-Velasquez S.L."/>
            <person name="Kruys A."/>
            <person name="Hutchinson M.I."/>
            <person name="Powell A.J."/>
            <person name="Barry K."/>
            <person name="Miller A.N."/>
            <person name="Grigoriev I.V."/>
            <person name="Debuchy R."/>
            <person name="Gladieux P."/>
            <person name="Thoren M.H."/>
            <person name="Johannesson H."/>
        </authorList>
    </citation>
    <scope>NUCLEOTIDE SEQUENCE</scope>
    <source>
        <strain evidence="3">PSN243</strain>
    </source>
</reference>
<keyword evidence="4" id="KW-1185">Reference proteome</keyword>
<feature type="region of interest" description="Disordered" evidence="1">
    <location>
        <begin position="89"/>
        <end position="110"/>
    </location>
</feature>
<feature type="transmembrane region" description="Helical" evidence="2">
    <location>
        <begin position="152"/>
        <end position="174"/>
    </location>
</feature>
<protein>
    <submittedName>
        <fullName evidence="3">Uncharacterized protein</fullName>
    </submittedName>
</protein>
<sequence length="710" mass="77951">MAMDGHRWYAKHIAERATTSARINEQDIPWFSISDSPATGRILVADAAIAPVFLAAVTLVIGILVPLLLRRIPRAVAIAWCFARNISPPPEEETERGNEKTPLDEATERAGPGSWHLPVLMVNSGLFLGDTVASIFGAWGHLRSRQFFYGSMYFLFAVFCLVAAVAGPLVALLVSRDVAYGFAGTISGPCMGQFNFTVNATNFVDQKLDHHLRSYELLPFSPTFNFSWTNETEYAAGKPVVETTSGVVYEQLDECLLKDDVLCDSRFPRTHKVSVSLTPGQLGLWYEESWNLRLEGYCLRLNSSSIGGLSNIQTNPNVPNFLYSLEYAPGGKRLTEENCRDIYRGTDLARGEIQLFDSRKNLITDSLFVTNDAERGYPCYKWRQSLRSLDADVMTAITIYPTLGRVSQIPGDELFLKPVSRSKFKFAPNETAHLLCWDYTYVQLADGRSFKTSATWANRSALIAEHGLPPGLNPLLDFVNTAFLTRPVRFLRGSISLLQSVAESPAWEFSPENAPPVPFAAEMHRWAHVGAMDIASKATRAATGYYSRGIVSAVEESRKQGVEPELRDLCNAVRVTREGAVSIPVRTLVAVAVLLAVSLAWWGIERLGVLLASWGLAGPGGMVRAFLVLPASTPVSLAVSTEAALLRARGWGGQADERVVGSASGQPMIKSLPREAKSGPSLDRVGEYCWALGWGFSGLGERKTQNMNID</sequence>
<evidence type="ECO:0000256" key="2">
    <source>
        <dbReference type="SAM" id="Phobius"/>
    </source>
</evidence>
<name>A0AAV9GAE8_9PEZI</name>
<comment type="caution">
    <text evidence="3">The sequence shown here is derived from an EMBL/GenBank/DDBJ whole genome shotgun (WGS) entry which is preliminary data.</text>
</comment>
<accession>A0AAV9GAE8</accession>
<evidence type="ECO:0000256" key="1">
    <source>
        <dbReference type="SAM" id="MobiDB-lite"/>
    </source>
</evidence>
<dbReference type="EMBL" id="MU865976">
    <property type="protein sequence ID" value="KAK4444541.1"/>
    <property type="molecule type" value="Genomic_DNA"/>
</dbReference>
<dbReference type="AlphaFoldDB" id="A0AAV9GAE8"/>
<feature type="transmembrane region" description="Helical" evidence="2">
    <location>
        <begin position="48"/>
        <end position="69"/>
    </location>
</feature>
<proteinExistence type="predicted"/>
<organism evidence="3 4">
    <name type="scientific">Podospora aff. communis PSN243</name>
    <dbReference type="NCBI Taxonomy" id="3040156"/>
    <lineage>
        <taxon>Eukaryota</taxon>
        <taxon>Fungi</taxon>
        <taxon>Dikarya</taxon>
        <taxon>Ascomycota</taxon>
        <taxon>Pezizomycotina</taxon>
        <taxon>Sordariomycetes</taxon>
        <taxon>Sordariomycetidae</taxon>
        <taxon>Sordariales</taxon>
        <taxon>Podosporaceae</taxon>
        <taxon>Podospora</taxon>
    </lineage>
</organism>
<feature type="compositionally biased region" description="Basic and acidic residues" evidence="1">
    <location>
        <begin position="95"/>
        <end position="108"/>
    </location>
</feature>
<keyword evidence="2" id="KW-0812">Transmembrane</keyword>
<evidence type="ECO:0000313" key="4">
    <source>
        <dbReference type="Proteomes" id="UP001321760"/>
    </source>
</evidence>
<gene>
    <name evidence="3" type="ORF">QBC34DRAFT_474812</name>
</gene>
<reference evidence="3" key="1">
    <citation type="journal article" date="2023" name="Mol. Phylogenet. Evol.">
        <title>Genome-scale phylogeny and comparative genomics of the fungal order Sordariales.</title>
        <authorList>
            <person name="Hensen N."/>
            <person name="Bonometti L."/>
            <person name="Westerberg I."/>
            <person name="Brannstrom I.O."/>
            <person name="Guillou S."/>
            <person name="Cros-Aarteil S."/>
            <person name="Calhoun S."/>
            <person name="Haridas S."/>
            <person name="Kuo A."/>
            <person name="Mondo S."/>
            <person name="Pangilinan J."/>
            <person name="Riley R."/>
            <person name="LaButti K."/>
            <person name="Andreopoulos B."/>
            <person name="Lipzen A."/>
            <person name="Chen C."/>
            <person name="Yan M."/>
            <person name="Daum C."/>
            <person name="Ng V."/>
            <person name="Clum A."/>
            <person name="Steindorff A."/>
            <person name="Ohm R.A."/>
            <person name="Martin F."/>
            <person name="Silar P."/>
            <person name="Natvig D.O."/>
            <person name="Lalanne C."/>
            <person name="Gautier V."/>
            <person name="Ament-Velasquez S.L."/>
            <person name="Kruys A."/>
            <person name="Hutchinson M.I."/>
            <person name="Powell A.J."/>
            <person name="Barry K."/>
            <person name="Miller A.N."/>
            <person name="Grigoriev I.V."/>
            <person name="Debuchy R."/>
            <person name="Gladieux P."/>
            <person name="Hiltunen Thoren M."/>
            <person name="Johannesson H."/>
        </authorList>
    </citation>
    <scope>NUCLEOTIDE SEQUENCE</scope>
    <source>
        <strain evidence="3">PSN243</strain>
    </source>
</reference>
<dbReference type="Proteomes" id="UP001321760">
    <property type="component" value="Unassembled WGS sequence"/>
</dbReference>
<keyword evidence="2" id="KW-1133">Transmembrane helix</keyword>
<keyword evidence="2" id="KW-0472">Membrane</keyword>
<evidence type="ECO:0000313" key="3">
    <source>
        <dbReference type="EMBL" id="KAK4444541.1"/>
    </source>
</evidence>